<dbReference type="SUPFAM" id="SSF49599">
    <property type="entry name" value="TRAF domain-like"/>
    <property type="match status" value="1"/>
</dbReference>
<feature type="domain" description="BTB" evidence="1">
    <location>
        <begin position="336"/>
        <end position="403"/>
    </location>
</feature>
<feature type="domain" description="MATH" evidence="2">
    <location>
        <begin position="8"/>
        <end position="137"/>
    </location>
</feature>
<dbReference type="AlphaFoldDB" id="A0AAV4TBM3"/>
<dbReference type="Gene3D" id="2.60.210.10">
    <property type="entry name" value="Apoptosis, Tumor Necrosis Factor Receptor Associated Protein 2, Chain A"/>
    <property type="match status" value="1"/>
</dbReference>
<evidence type="ECO:0000259" key="1">
    <source>
        <dbReference type="PROSITE" id="PS50097"/>
    </source>
</evidence>
<dbReference type="InterPro" id="IPR008974">
    <property type="entry name" value="TRAF-like"/>
</dbReference>
<dbReference type="SUPFAM" id="SSF54695">
    <property type="entry name" value="POZ domain"/>
    <property type="match status" value="1"/>
</dbReference>
<dbReference type="EMBL" id="BPLR01010891">
    <property type="protein sequence ID" value="GIY42746.1"/>
    <property type="molecule type" value="Genomic_DNA"/>
</dbReference>
<gene>
    <name evidence="3" type="primary">Tdpoz3</name>
    <name evidence="3" type="ORF">CEXT_774531</name>
</gene>
<dbReference type="GO" id="GO:0030163">
    <property type="term" value="P:protein catabolic process"/>
    <property type="evidence" value="ECO:0007669"/>
    <property type="project" value="UniProtKB-ARBA"/>
</dbReference>
<evidence type="ECO:0000313" key="4">
    <source>
        <dbReference type="Proteomes" id="UP001054945"/>
    </source>
</evidence>
<dbReference type="SMART" id="SM00225">
    <property type="entry name" value="BTB"/>
    <property type="match status" value="1"/>
</dbReference>
<dbReference type="Gene3D" id="3.30.710.10">
    <property type="entry name" value="Potassium Channel Kv1.1, Chain A"/>
    <property type="match status" value="1"/>
</dbReference>
<organism evidence="3 4">
    <name type="scientific">Caerostris extrusa</name>
    <name type="common">Bark spider</name>
    <name type="synonym">Caerostris bankana</name>
    <dbReference type="NCBI Taxonomy" id="172846"/>
    <lineage>
        <taxon>Eukaryota</taxon>
        <taxon>Metazoa</taxon>
        <taxon>Ecdysozoa</taxon>
        <taxon>Arthropoda</taxon>
        <taxon>Chelicerata</taxon>
        <taxon>Arachnida</taxon>
        <taxon>Araneae</taxon>
        <taxon>Araneomorphae</taxon>
        <taxon>Entelegynae</taxon>
        <taxon>Araneoidea</taxon>
        <taxon>Araneidae</taxon>
        <taxon>Caerostris</taxon>
    </lineage>
</organism>
<dbReference type="InterPro" id="IPR000210">
    <property type="entry name" value="BTB/POZ_dom"/>
</dbReference>
<sequence>MVGKDDKRFGITWKIKNFSYCWHRERQTIESPVLYAENVRQTKWILKISQEDALLSHFTVIIKRAAEDCGPASVKLNLKICLISNKGFTLGREWVENIEFYKGKEKGFQKLVERAALFATRKDEYLPQDTLTVHCQFWEVCTTTTETKYVSALSEMELDRKLFFCTVCDFSQLHPGHSSEVRLQMLSSEDESSMFIPDHAFLSVMERTDYQEKLKLRIFFNDEVGEFFSCKISVLDVDGQKLNGGKFGFRYLEYGPRILQCVLLPTKWDLMAKESLYLPVDTLTLHCELIFSTGIVSQMMKAAHPREDDRNFDEECSSFSSALDDFKNIYKDGLLCDVNLQTDAESFAAHKVILSARSPVFKAMFVNDMLESVTNRIELPDMDAGTVRRLLLYMYSDAVECLEWDSVRNLYAAADKYAIGSLKTKCSTILKGILMPTQACELLVLADMHRDNDLKKFARDFISDNDEYILGSDSWMELEQKKPQLAAEVMRHLYTCLRTQIESRSVDKRAHHV</sequence>
<dbReference type="Pfam" id="PF22486">
    <property type="entry name" value="MATH_2"/>
    <property type="match status" value="1"/>
</dbReference>
<evidence type="ECO:0000259" key="2">
    <source>
        <dbReference type="PROSITE" id="PS50144"/>
    </source>
</evidence>
<dbReference type="Gene3D" id="1.25.40.420">
    <property type="match status" value="1"/>
</dbReference>
<dbReference type="PROSITE" id="PS50097">
    <property type="entry name" value="BTB"/>
    <property type="match status" value="1"/>
</dbReference>
<dbReference type="CDD" id="cd18186">
    <property type="entry name" value="BTB_POZ_ZBTB_KLHL-like"/>
    <property type="match status" value="1"/>
</dbReference>
<dbReference type="InterPro" id="IPR002083">
    <property type="entry name" value="MATH/TRAF_dom"/>
</dbReference>
<dbReference type="Proteomes" id="UP001054945">
    <property type="component" value="Unassembled WGS sequence"/>
</dbReference>
<reference evidence="3 4" key="1">
    <citation type="submission" date="2021-06" db="EMBL/GenBank/DDBJ databases">
        <title>Caerostris extrusa draft genome.</title>
        <authorList>
            <person name="Kono N."/>
            <person name="Arakawa K."/>
        </authorList>
    </citation>
    <scope>NUCLEOTIDE SEQUENCE [LARGE SCALE GENOMIC DNA]</scope>
</reference>
<dbReference type="PROSITE" id="PS50144">
    <property type="entry name" value="MATH"/>
    <property type="match status" value="1"/>
</dbReference>
<dbReference type="InterPro" id="IPR011333">
    <property type="entry name" value="SKP1/BTB/POZ_sf"/>
</dbReference>
<protein>
    <submittedName>
        <fullName evidence="3">TD and POZ domain-containing protein 3</fullName>
    </submittedName>
</protein>
<keyword evidence="4" id="KW-1185">Reference proteome</keyword>
<evidence type="ECO:0000313" key="3">
    <source>
        <dbReference type="EMBL" id="GIY42746.1"/>
    </source>
</evidence>
<comment type="caution">
    <text evidence="3">The sequence shown here is derived from an EMBL/GenBank/DDBJ whole genome shotgun (WGS) entry which is preliminary data.</text>
</comment>
<dbReference type="Pfam" id="PF00651">
    <property type="entry name" value="BTB"/>
    <property type="match status" value="1"/>
</dbReference>
<name>A0AAV4TBM3_CAEEX</name>
<proteinExistence type="predicted"/>
<accession>A0AAV4TBM3</accession>
<dbReference type="PANTHER" id="PTHR24413">
    <property type="entry name" value="SPECKLE-TYPE POZ PROTEIN"/>
    <property type="match status" value="1"/>
</dbReference>